<proteinExistence type="predicted"/>
<name>A0A3G6J8D1_9CORY</name>
<evidence type="ECO:0000256" key="2">
    <source>
        <dbReference type="SAM" id="Phobius"/>
    </source>
</evidence>
<keyword evidence="2" id="KW-0812">Transmembrane</keyword>
<feature type="transmembrane region" description="Helical" evidence="2">
    <location>
        <begin position="33"/>
        <end position="54"/>
    </location>
</feature>
<protein>
    <recommendedName>
        <fullName evidence="5">DUF4307 domain-containing protein</fullName>
    </recommendedName>
</protein>
<organism evidence="3 4">
    <name type="scientific">Corynebacterium choanae</name>
    <dbReference type="NCBI Taxonomy" id="1862358"/>
    <lineage>
        <taxon>Bacteria</taxon>
        <taxon>Bacillati</taxon>
        <taxon>Actinomycetota</taxon>
        <taxon>Actinomycetes</taxon>
        <taxon>Mycobacteriales</taxon>
        <taxon>Corynebacteriaceae</taxon>
        <taxon>Corynebacterium</taxon>
    </lineage>
</organism>
<evidence type="ECO:0000313" key="4">
    <source>
        <dbReference type="Proteomes" id="UP000269019"/>
    </source>
</evidence>
<dbReference type="AlphaFoldDB" id="A0A3G6J8D1"/>
<keyword evidence="4" id="KW-1185">Reference proteome</keyword>
<dbReference type="InterPro" id="IPR025443">
    <property type="entry name" value="DUF4307"/>
</dbReference>
<dbReference type="KEGG" id="ccho:CCHOA_03745"/>
<reference evidence="3 4" key="1">
    <citation type="submission" date="2018-11" db="EMBL/GenBank/DDBJ databases">
        <authorList>
            <person name="Kleinhagauer T."/>
            <person name="Glaeser S.P."/>
            <person name="Spergser J."/>
            <person name="Ruckert C."/>
            <person name="Kaempfer P."/>
            <person name="Busse H.-J."/>
        </authorList>
    </citation>
    <scope>NUCLEOTIDE SEQUENCE [LARGE SCALE GENOMIC DNA]</scope>
    <source>
        <strain evidence="3 4">200CH</strain>
    </source>
</reference>
<gene>
    <name evidence="3" type="ORF">CCHOA_03745</name>
</gene>
<feature type="region of interest" description="Disordered" evidence="1">
    <location>
        <begin position="1"/>
        <end position="22"/>
    </location>
</feature>
<keyword evidence="2" id="KW-1133">Transmembrane helix</keyword>
<dbReference type="RefSeq" id="WP_123926902.1">
    <property type="nucleotide sequence ID" value="NZ_CP033896.1"/>
</dbReference>
<dbReference type="OrthoDB" id="4425882at2"/>
<sequence>MSEQPTRRARYSSKSSSARRVGVPEGGNWGSKMVAIGAVVIAIVAVVVIGRYFYQSSQINVTPTLAEFERVADDEMRVAVDVSRKDPSLPAYCIVTALSYDKDEVGRREFLIGASDASLERFEIIIPTRKPAVAAKMYGCSSTIPSYLTEPTNGVAHQ</sequence>
<dbReference type="Proteomes" id="UP000269019">
    <property type="component" value="Chromosome"/>
</dbReference>
<accession>A0A3G6J8D1</accession>
<keyword evidence="2" id="KW-0472">Membrane</keyword>
<evidence type="ECO:0008006" key="5">
    <source>
        <dbReference type="Google" id="ProtNLM"/>
    </source>
</evidence>
<dbReference type="EMBL" id="CP033896">
    <property type="protein sequence ID" value="AZA13158.1"/>
    <property type="molecule type" value="Genomic_DNA"/>
</dbReference>
<evidence type="ECO:0000313" key="3">
    <source>
        <dbReference type="EMBL" id="AZA13158.1"/>
    </source>
</evidence>
<evidence type="ECO:0000256" key="1">
    <source>
        <dbReference type="SAM" id="MobiDB-lite"/>
    </source>
</evidence>
<dbReference type="Pfam" id="PF14155">
    <property type="entry name" value="DUF4307"/>
    <property type="match status" value="1"/>
</dbReference>